<dbReference type="GO" id="GO:0031071">
    <property type="term" value="F:cysteine desulfurase activity"/>
    <property type="evidence" value="ECO:0007669"/>
    <property type="project" value="UniProtKB-EC"/>
</dbReference>
<dbReference type="Pfam" id="PF00266">
    <property type="entry name" value="Aminotran_5"/>
    <property type="match status" value="1"/>
</dbReference>
<keyword evidence="7" id="KW-0032">Aminotransferase</keyword>
<dbReference type="EMBL" id="JAAZNL010000026">
    <property type="protein sequence ID" value="NMB70086.1"/>
    <property type="molecule type" value="Genomic_DNA"/>
</dbReference>
<dbReference type="InterPro" id="IPR020578">
    <property type="entry name" value="Aminotrans_V_PyrdxlP_BS"/>
</dbReference>
<comment type="cofactor">
    <cofactor evidence="1 5">
        <name>pyridoxal 5'-phosphate</name>
        <dbReference type="ChEBI" id="CHEBI:597326"/>
    </cofactor>
</comment>
<evidence type="ECO:0000256" key="3">
    <source>
        <dbReference type="ARBA" id="ARBA00022898"/>
    </source>
</evidence>
<accession>A0A7X9HH69</accession>
<dbReference type="InterPro" id="IPR015424">
    <property type="entry name" value="PyrdxlP-dep_Trfase"/>
</dbReference>
<dbReference type="InterPro" id="IPR015422">
    <property type="entry name" value="PyrdxlP-dep_Trfase_small"/>
</dbReference>
<evidence type="ECO:0000256" key="4">
    <source>
        <dbReference type="ARBA" id="ARBA00050776"/>
    </source>
</evidence>
<protein>
    <submittedName>
        <fullName evidence="7">Aminotransferase class V-fold PLP-dependent enzyme</fullName>
    </submittedName>
</protein>
<dbReference type="PANTHER" id="PTHR43586:SF8">
    <property type="entry name" value="CYSTEINE DESULFURASE 1, CHLOROPLASTIC"/>
    <property type="match status" value="1"/>
</dbReference>
<dbReference type="GO" id="GO:0008483">
    <property type="term" value="F:transaminase activity"/>
    <property type="evidence" value="ECO:0007669"/>
    <property type="project" value="UniProtKB-KW"/>
</dbReference>
<sequence>MDIKEIQKDFPILKREIMGNRLVYLDNAATTQKPRAVIDALVDYYSNHNANVHRGIHTLSEEATELYENARNKVAAFIGASPDEIIFTKGATESLNRVAFEYGLSVLKSGDKIVISNVEHHSNLVPWQILAQKTNATLVYLEVDAEGKISLEDARNVIDSSTKIVAITHASNVLGTIFPVKEIAQIAKKQGAIVCVDGAQAVPNIKVNMQSLGVDFYCFSGHKILGPTGIGVLWGRKAL</sequence>
<comment type="caution">
    <text evidence="7">The sequence shown here is derived from an EMBL/GenBank/DDBJ whole genome shotgun (WGS) entry which is preliminary data.</text>
</comment>
<proteinExistence type="inferred from homology"/>
<keyword evidence="3" id="KW-0663">Pyridoxal phosphate</keyword>
<name>A0A7X9HH69_UNCKA</name>
<reference evidence="7 8" key="1">
    <citation type="journal article" date="2020" name="Biotechnol. Biofuels">
        <title>New insights from the biogas microbiome by comprehensive genome-resolved metagenomics of nearly 1600 species originating from multiple anaerobic digesters.</title>
        <authorList>
            <person name="Campanaro S."/>
            <person name="Treu L."/>
            <person name="Rodriguez-R L.M."/>
            <person name="Kovalovszki A."/>
            <person name="Ziels R.M."/>
            <person name="Maus I."/>
            <person name="Zhu X."/>
            <person name="Kougias P.G."/>
            <person name="Basile A."/>
            <person name="Luo G."/>
            <person name="Schluter A."/>
            <person name="Konstantinidis K.T."/>
            <person name="Angelidaki I."/>
        </authorList>
    </citation>
    <scope>NUCLEOTIDE SEQUENCE [LARGE SCALE GENOMIC DNA]</scope>
    <source>
        <strain evidence="7">AS27yjCOA_165</strain>
    </source>
</reference>
<evidence type="ECO:0000256" key="5">
    <source>
        <dbReference type="RuleBase" id="RU004504"/>
    </source>
</evidence>
<evidence type="ECO:0000313" key="7">
    <source>
        <dbReference type="EMBL" id="NMB70086.1"/>
    </source>
</evidence>
<keyword evidence="7" id="KW-0808">Transferase</keyword>
<dbReference type="PROSITE" id="PS00595">
    <property type="entry name" value="AA_TRANSFER_CLASS_5"/>
    <property type="match status" value="1"/>
</dbReference>
<dbReference type="Gene3D" id="3.90.1150.10">
    <property type="entry name" value="Aspartate Aminotransferase, domain 1"/>
    <property type="match status" value="1"/>
</dbReference>
<dbReference type="SUPFAM" id="SSF53383">
    <property type="entry name" value="PLP-dependent transferases"/>
    <property type="match status" value="1"/>
</dbReference>
<gene>
    <name evidence="7" type="ORF">GYA27_02690</name>
</gene>
<organism evidence="7 8">
    <name type="scientific">candidate division WWE3 bacterium</name>
    <dbReference type="NCBI Taxonomy" id="2053526"/>
    <lineage>
        <taxon>Bacteria</taxon>
        <taxon>Katanobacteria</taxon>
    </lineage>
</organism>
<dbReference type="Proteomes" id="UP000526033">
    <property type="component" value="Unassembled WGS sequence"/>
</dbReference>
<evidence type="ECO:0000256" key="1">
    <source>
        <dbReference type="ARBA" id="ARBA00001933"/>
    </source>
</evidence>
<comment type="similarity">
    <text evidence="2">Belongs to the class-V pyridoxal-phosphate-dependent aminotransferase family. Csd subfamily.</text>
</comment>
<dbReference type="Gene3D" id="3.40.640.10">
    <property type="entry name" value="Type I PLP-dependent aspartate aminotransferase-like (Major domain)"/>
    <property type="match status" value="1"/>
</dbReference>
<feature type="non-terminal residue" evidence="7">
    <location>
        <position position="239"/>
    </location>
</feature>
<evidence type="ECO:0000256" key="2">
    <source>
        <dbReference type="ARBA" id="ARBA00010447"/>
    </source>
</evidence>
<dbReference type="AlphaFoldDB" id="A0A7X9HH69"/>
<comment type="catalytic activity">
    <reaction evidence="4">
        <text>(sulfur carrier)-H + L-cysteine = (sulfur carrier)-SH + L-alanine</text>
        <dbReference type="Rhea" id="RHEA:43892"/>
        <dbReference type="Rhea" id="RHEA-COMP:14737"/>
        <dbReference type="Rhea" id="RHEA-COMP:14739"/>
        <dbReference type="ChEBI" id="CHEBI:29917"/>
        <dbReference type="ChEBI" id="CHEBI:35235"/>
        <dbReference type="ChEBI" id="CHEBI:57972"/>
        <dbReference type="ChEBI" id="CHEBI:64428"/>
        <dbReference type="EC" id="2.8.1.7"/>
    </reaction>
</comment>
<dbReference type="InterPro" id="IPR000192">
    <property type="entry name" value="Aminotrans_V_dom"/>
</dbReference>
<evidence type="ECO:0000313" key="8">
    <source>
        <dbReference type="Proteomes" id="UP000526033"/>
    </source>
</evidence>
<dbReference type="PANTHER" id="PTHR43586">
    <property type="entry name" value="CYSTEINE DESULFURASE"/>
    <property type="match status" value="1"/>
</dbReference>
<dbReference type="InterPro" id="IPR015421">
    <property type="entry name" value="PyrdxlP-dep_Trfase_major"/>
</dbReference>
<feature type="domain" description="Aminotransferase class V" evidence="6">
    <location>
        <begin position="23"/>
        <end position="239"/>
    </location>
</feature>
<evidence type="ECO:0000259" key="6">
    <source>
        <dbReference type="Pfam" id="PF00266"/>
    </source>
</evidence>